<sequence length="247" mass="26862">MEFFSGSAADMLKKYGQAVPEQQPLSSLEEAQAAKAKLEAEKEPEAHFHDGHACTADHSSEHSHDKASAHAHEHDGHACTEDHDHAPHAHEHGHKKSACSEDHSHDGGHAHDGGHSHDGGHEEKHAAAKDFLRAQIAKYEASQKGKDDHDHECSHSHDGHEHSHSHEEHPVATALKAGLDASRVEVTAEGSGCGQKLQILVVAKDFEGLTMIKQHRLVNTVAKDELAKVHAFNVKTYSPAKWAARSK</sequence>
<organism evidence="3 4">
    <name type="scientific">Pelagomonas calceolata</name>
    <dbReference type="NCBI Taxonomy" id="35677"/>
    <lineage>
        <taxon>Eukaryota</taxon>
        <taxon>Sar</taxon>
        <taxon>Stramenopiles</taxon>
        <taxon>Ochrophyta</taxon>
        <taxon>Pelagophyceae</taxon>
        <taxon>Pelagomonadales</taxon>
        <taxon>Pelagomonadaceae</taxon>
        <taxon>Pelagomonas</taxon>
    </lineage>
</organism>
<accession>A0A8J2SVJ6</accession>
<dbReference type="GO" id="GO:0051604">
    <property type="term" value="P:protein maturation"/>
    <property type="evidence" value="ECO:0007669"/>
    <property type="project" value="InterPro"/>
</dbReference>
<dbReference type="GO" id="GO:0006879">
    <property type="term" value="P:intracellular iron ion homeostasis"/>
    <property type="evidence" value="ECO:0007669"/>
    <property type="project" value="InterPro"/>
</dbReference>
<dbReference type="InterPro" id="IPR002634">
    <property type="entry name" value="BolA"/>
</dbReference>
<dbReference type="Proteomes" id="UP000789595">
    <property type="component" value="Unassembled WGS sequence"/>
</dbReference>
<dbReference type="InterPro" id="IPR036065">
    <property type="entry name" value="BolA-like_sf"/>
</dbReference>
<dbReference type="OrthoDB" id="4983at2759"/>
<dbReference type="GO" id="GO:0005634">
    <property type="term" value="C:nucleus"/>
    <property type="evidence" value="ECO:0007669"/>
    <property type="project" value="TreeGrafter"/>
</dbReference>
<dbReference type="EMBL" id="CAKKNE010000005">
    <property type="protein sequence ID" value="CAH0377158.1"/>
    <property type="molecule type" value="Genomic_DNA"/>
</dbReference>
<reference evidence="3" key="1">
    <citation type="submission" date="2021-11" db="EMBL/GenBank/DDBJ databases">
        <authorList>
            <consortium name="Genoscope - CEA"/>
            <person name="William W."/>
        </authorList>
    </citation>
    <scope>NUCLEOTIDE SEQUENCE</scope>
</reference>
<protein>
    <recommendedName>
        <fullName evidence="5">BolA-like protein</fullName>
    </recommendedName>
</protein>
<dbReference type="GO" id="GO:0005829">
    <property type="term" value="C:cytosol"/>
    <property type="evidence" value="ECO:0007669"/>
    <property type="project" value="TreeGrafter"/>
</dbReference>
<dbReference type="SUPFAM" id="SSF82657">
    <property type="entry name" value="BolA-like"/>
    <property type="match status" value="1"/>
</dbReference>
<gene>
    <name evidence="3" type="ORF">PECAL_5P17280</name>
</gene>
<evidence type="ECO:0000256" key="2">
    <source>
        <dbReference type="SAM" id="MobiDB-lite"/>
    </source>
</evidence>
<evidence type="ECO:0000313" key="3">
    <source>
        <dbReference type="EMBL" id="CAH0377158.1"/>
    </source>
</evidence>
<dbReference type="AlphaFoldDB" id="A0A8J2SVJ6"/>
<evidence type="ECO:0000256" key="1">
    <source>
        <dbReference type="RuleBase" id="RU003860"/>
    </source>
</evidence>
<evidence type="ECO:0000313" key="4">
    <source>
        <dbReference type="Proteomes" id="UP000789595"/>
    </source>
</evidence>
<feature type="compositionally biased region" description="Basic and acidic residues" evidence="2">
    <location>
        <begin position="36"/>
        <end position="52"/>
    </location>
</feature>
<feature type="compositionally biased region" description="Basic and acidic residues" evidence="2">
    <location>
        <begin position="98"/>
        <end position="124"/>
    </location>
</feature>
<feature type="compositionally biased region" description="Basic and acidic residues" evidence="2">
    <location>
        <begin position="58"/>
        <end position="90"/>
    </location>
</feature>
<comment type="similarity">
    <text evidence="1">Belongs to the BolA/IbaG family.</text>
</comment>
<comment type="caution">
    <text evidence="3">The sequence shown here is derived from an EMBL/GenBank/DDBJ whole genome shotgun (WGS) entry which is preliminary data.</text>
</comment>
<feature type="compositionally biased region" description="Basic and acidic residues" evidence="2">
    <location>
        <begin position="141"/>
        <end position="170"/>
    </location>
</feature>
<feature type="region of interest" description="Disordered" evidence="2">
    <location>
        <begin position="140"/>
        <end position="170"/>
    </location>
</feature>
<proteinExistence type="inferred from homology"/>
<dbReference type="PANTHER" id="PTHR12735">
    <property type="entry name" value="BOLA-LIKE PROTEIN-RELATED"/>
    <property type="match status" value="1"/>
</dbReference>
<name>A0A8J2SVJ6_9STRA</name>
<dbReference type="Gene3D" id="3.30.300.90">
    <property type="entry name" value="BolA-like"/>
    <property type="match status" value="1"/>
</dbReference>
<dbReference type="GO" id="GO:0051537">
    <property type="term" value="F:2 iron, 2 sulfur cluster binding"/>
    <property type="evidence" value="ECO:0007669"/>
    <property type="project" value="InterPro"/>
</dbReference>
<dbReference type="PANTHER" id="PTHR12735:SF27">
    <property type="entry name" value="BOLA-LIKE PROTEIN 2"/>
    <property type="match status" value="1"/>
</dbReference>
<keyword evidence="4" id="KW-1185">Reference proteome</keyword>
<dbReference type="InterPro" id="IPR045115">
    <property type="entry name" value="BOL2"/>
</dbReference>
<evidence type="ECO:0008006" key="5">
    <source>
        <dbReference type="Google" id="ProtNLM"/>
    </source>
</evidence>
<feature type="region of interest" description="Disordered" evidence="2">
    <location>
        <begin position="20"/>
        <end position="124"/>
    </location>
</feature>
<dbReference type="Pfam" id="PF01722">
    <property type="entry name" value="BolA"/>
    <property type="match status" value="1"/>
</dbReference>